<keyword evidence="1" id="KW-0812">Transmembrane</keyword>
<feature type="transmembrane region" description="Helical" evidence="1">
    <location>
        <begin position="43"/>
        <end position="60"/>
    </location>
</feature>
<reference evidence="2 3" key="1">
    <citation type="submission" date="2018-11" db="EMBL/GenBank/DDBJ databases">
        <title>Paraburkholderia sp. DHOA04, isolated from soil.</title>
        <authorList>
            <person name="Gao Z.-H."/>
            <person name="Qiu L.-H."/>
            <person name="Fu J.-C."/>
        </authorList>
    </citation>
    <scope>NUCLEOTIDE SEQUENCE [LARGE SCALE GENOMIC DNA]</scope>
    <source>
        <strain evidence="2 3">DHOA04</strain>
    </source>
</reference>
<gene>
    <name evidence="2" type="ORF">D1Y85_26800</name>
</gene>
<comment type="caution">
    <text evidence="2">The sequence shown here is derived from an EMBL/GenBank/DDBJ whole genome shotgun (WGS) entry which is preliminary data.</text>
</comment>
<sequence length="81" mass="8808">MKSKETSSLMWRYIKAYLSLLGIVAAFVGVSIAQGAGWKPALAGMPLYVILFVAITYKLVKDIVASRKREHHQGSVGDGGR</sequence>
<keyword evidence="1" id="KW-0472">Membrane</keyword>
<organism evidence="2 3">
    <name type="scientific">Paraburkholderia dinghuensis</name>
    <dbReference type="NCBI Taxonomy" id="2305225"/>
    <lineage>
        <taxon>Bacteria</taxon>
        <taxon>Pseudomonadati</taxon>
        <taxon>Pseudomonadota</taxon>
        <taxon>Betaproteobacteria</taxon>
        <taxon>Burkholderiales</taxon>
        <taxon>Burkholderiaceae</taxon>
        <taxon>Paraburkholderia</taxon>
    </lineage>
</organism>
<keyword evidence="3" id="KW-1185">Reference proteome</keyword>
<evidence type="ECO:0000256" key="1">
    <source>
        <dbReference type="SAM" id="Phobius"/>
    </source>
</evidence>
<evidence type="ECO:0000313" key="3">
    <source>
        <dbReference type="Proteomes" id="UP000272778"/>
    </source>
</evidence>
<dbReference type="EMBL" id="RQIS01000047">
    <property type="protein sequence ID" value="RQG98892.1"/>
    <property type="molecule type" value="Genomic_DNA"/>
</dbReference>
<protein>
    <submittedName>
        <fullName evidence="2">Uncharacterized protein</fullName>
    </submittedName>
</protein>
<dbReference type="AlphaFoldDB" id="A0A3N6NIB2"/>
<dbReference type="Proteomes" id="UP000272778">
    <property type="component" value="Unassembled WGS sequence"/>
</dbReference>
<accession>A0A3N6NIB2</accession>
<proteinExistence type="predicted"/>
<dbReference type="OrthoDB" id="9115081at2"/>
<evidence type="ECO:0000313" key="2">
    <source>
        <dbReference type="EMBL" id="RQG98892.1"/>
    </source>
</evidence>
<name>A0A3N6NIB2_9BURK</name>
<keyword evidence="1" id="KW-1133">Transmembrane helix</keyword>